<evidence type="ECO:0000256" key="10">
    <source>
        <dbReference type="ARBA" id="ARBA00022527"/>
    </source>
</evidence>
<evidence type="ECO:0000256" key="18">
    <source>
        <dbReference type="ARBA" id="ARBA00022793"/>
    </source>
</evidence>
<keyword evidence="13" id="KW-0808">Transferase</keyword>
<dbReference type="InterPro" id="IPR036291">
    <property type="entry name" value="NAD(P)-bd_dom_sf"/>
</dbReference>
<dbReference type="Pfam" id="PF00205">
    <property type="entry name" value="TPP_enzyme_M"/>
    <property type="match status" value="1"/>
</dbReference>
<dbReference type="GO" id="GO:0006099">
    <property type="term" value="P:tricarboxylic acid cycle"/>
    <property type="evidence" value="ECO:0007669"/>
    <property type="project" value="UniProtKB-KW"/>
</dbReference>
<evidence type="ECO:0000256" key="26">
    <source>
        <dbReference type="ARBA" id="ARBA00023242"/>
    </source>
</evidence>
<dbReference type="PROSITE" id="PS00068">
    <property type="entry name" value="MDH"/>
    <property type="match status" value="1"/>
</dbReference>
<keyword evidence="34" id="KW-1185">Reference proteome</keyword>
<dbReference type="Pfam" id="PF16837">
    <property type="entry name" value="SF3A3"/>
    <property type="match status" value="1"/>
</dbReference>
<dbReference type="GO" id="GO:0000949">
    <property type="term" value="P:aromatic amino acid family catabolic process to alcohol via Ehrlich pathway"/>
    <property type="evidence" value="ECO:0007669"/>
    <property type="project" value="TreeGrafter"/>
</dbReference>
<comment type="caution">
    <text evidence="33">The sequence shown here is derived from an EMBL/GenBank/DDBJ whole genome shotgun (WGS) entry which is preliminary data.</text>
</comment>
<evidence type="ECO:0000256" key="19">
    <source>
        <dbReference type="ARBA" id="ARBA00022833"/>
    </source>
</evidence>
<evidence type="ECO:0000256" key="3">
    <source>
        <dbReference type="ARBA" id="ARBA00001964"/>
    </source>
</evidence>
<gene>
    <name evidence="33" type="ORF">ZIOFF_060860</name>
</gene>
<proteinExistence type="inferred from homology"/>
<evidence type="ECO:0000256" key="7">
    <source>
        <dbReference type="ARBA" id="ARBA00008824"/>
    </source>
</evidence>
<feature type="domain" description="Protein kinase" evidence="31">
    <location>
        <begin position="12"/>
        <end position="351"/>
    </location>
</feature>
<dbReference type="Pfam" id="PF02776">
    <property type="entry name" value="TPP_enzyme_N"/>
    <property type="match status" value="1"/>
</dbReference>
<evidence type="ECO:0000256" key="27">
    <source>
        <dbReference type="ARBA" id="ARBA00047899"/>
    </source>
</evidence>
<evidence type="ECO:0000259" key="31">
    <source>
        <dbReference type="PROSITE" id="PS50011"/>
    </source>
</evidence>
<dbReference type="PROSITE" id="PS00107">
    <property type="entry name" value="PROTEIN_KINASE_ATP"/>
    <property type="match status" value="1"/>
</dbReference>
<dbReference type="SUPFAM" id="SSF56112">
    <property type="entry name" value="Protein kinase-like (PK-like)"/>
    <property type="match status" value="1"/>
</dbReference>
<keyword evidence="24" id="KW-0786">Thiamine pyrophosphate</keyword>
<keyword evidence="17" id="KW-0418">Kinase</keyword>
<dbReference type="InterPro" id="IPR022383">
    <property type="entry name" value="Lactate/malate_DH_C"/>
</dbReference>
<dbReference type="Gene3D" id="3.90.110.10">
    <property type="entry name" value="Lactate dehydrogenase/glycoside hydrolase, family 4, C-terminal"/>
    <property type="match status" value="1"/>
</dbReference>
<protein>
    <recommendedName>
        <fullName evidence="35">Malate dehydrogenase</fullName>
    </recommendedName>
</protein>
<name>A0A8J5KHY8_ZINOF</name>
<evidence type="ECO:0000256" key="30">
    <source>
        <dbReference type="SAM" id="MobiDB-lite"/>
    </source>
</evidence>
<dbReference type="Pfam" id="PF12108">
    <property type="entry name" value="SF3a60_bindingd"/>
    <property type="match status" value="1"/>
</dbReference>
<evidence type="ECO:0000256" key="16">
    <source>
        <dbReference type="ARBA" id="ARBA00022771"/>
    </source>
</evidence>
<evidence type="ECO:0000256" key="9">
    <source>
        <dbReference type="ARBA" id="ARBA00011881"/>
    </source>
</evidence>
<dbReference type="NCBIfam" id="TIGR01772">
    <property type="entry name" value="MDH_euk_gproteo"/>
    <property type="match status" value="1"/>
</dbReference>
<dbReference type="GO" id="GO:0000398">
    <property type="term" value="P:mRNA splicing, via spliceosome"/>
    <property type="evidence" value="ECO:0007669"/>
    <property type="project" value="InterPro"/>
</dbReference>
<comment type="subunit">
    <text evidence="8">Homodimer.</text>
</comment>
<dbReference type="InterPro" id="IPR031774">
    <property type="entry name" value="SF3A3_dom"/>
</dbReference>
<feature type="domain" description="Matrin-type" evidence="32">
    <location>
        <begin position="1830"/>
        <end position="1861"/>
    </location>
</feature>
<keyword evidence="15 29" id="KW-0547">Nucleotide-binding</keyword>
<evidence type="ECO:0000256" key="5">
    <source>
        <dbReference type="ARBA" id="ARBA00007812"/>
    </source>
</evidence>
<dbReference type="SUPFAM" id="SSF51735">
    <property type="entry name" value="NAD(P)-binding Rossmann-fold domains"/>
    <property type="match status" value="1"/>
</dbReference>
<dbReference type="FunFam" id="1.10.510.10:FF:000294">
    <property type="entry name" value="Serine/threonine-protein kinase OXI1"/>
    <property type="match status" value="1"/>
</dbReference>
<dbReference type="InterPro" id="IPR011766">
    <property type="entry name" value="TPP_enzyme_TPP-bd"/>
</dbReference>
<dbReference type="CDD" id="cd01337">
    <property type="entry name" value="MDH_glyoxysomal_mitochondrial"/>
    <property type="match status" value="1"/>
</dbReference>
<dbReference type="EMBL" id="JACMSC010000016">
    <property type="protein sequence ID" value="KAG6484066.1"/>
    <property type="molecule type" value="Genomic_DNA"/>
</dbReference>
<dbReference type="FunFam" id="3.40.50.720:FF:000013">
    <property type="entry name" value="Malate dehydrogenase"/>
    <property type="match status" value="1"/>
</dbReference>
<dbReference type="Gene3D" id="3.40.50.1220">
    <property type="entry name" value="TPP-binding domain"/>
    <property type="match status" value="1"/>
</dbReference>
<dbReference type="PROSITE" id="PS50011">
    <property type="entry name" value="PROTEIN_KINASE_DOM"/>
    <property type="match status" value="1"/>
</dbReference>
<dbReference type="GO" id="GO:0003723">
    <property type="term" value="F:RNA binding"/>
    <property type="evidence" value="ECO:0007669"/>
    <property type="project" value="InterPro"/>
</dbReference>
<dbReference type="InterPro" id="IPR029061">
    <property type="entry name" value="THDP-binding"/>
</dbReference>
<dbReference type="PROSITE" id="PS00108">
    <property type="entry name" value="PROTEIN_KINASE_ST"/>
    <property type="match status" value="1"/>
</dbReference>
<keyword evidence="22" id="KW-0560">Oxidoreductase</keyword>
<keyword evidence="25" id="KW-0456">Lyase</keyword>
<dbReference type="InterPro" id="IPR021966">
    <property type="entry name" value="SF3a60_bindingd"/>
</dbReference>
<dbReference type="InterPro" id="IPR012001">
    <property type="entry name" value="Thiamin_PyroP_enz_TPP-bd_dom"/>
</dbReference>
<feature type="compositionally biased region" description="Basic and acidic residues" evidence="30">
    <location>
        <begin position="238"/>
        <end position="250"/>
    </location>
</feature>
<evidence type="ECO:0000256" key="6">
    <source>
        <dbReference type="ARBA" id="ARBA00008776"/>
    </source>
</evidence>
<evidence type="ECO:0000256" key="22">
    <source>
        <dbReference type="ARBA" id="ARBA00023002"/>
    </source>
</evidence>
<dbReference type="SUPFAM" id="SSF52467">
    <property type="entry name" value="DHS-like NAD/FAD-binding domain"/>
    <property type="match status" value="1"/>
</dbReference>
<dbReference type="InterPro" id="IPR000719">
    <property type="entry name" value="Prot_kinase_dom"/>
</dbReference>
<dbReference type="GO" id="GO:0000287">
    <property type="term" value="F:magnesium ion binding"/>
    <property type="evidence" value="ECO:0007669"/>
    <property type="project" value="InterPro"/>
</dbReference>
<evidence type="ECO:0000313" key="33">
    <source>
        <dbReference type="EMBL" id="KAG6484066.1"/>
    </source>
</evidence>
<comment type="catalytic activity">
    <reaction evidence="1">
        <text>a 2-oxocarboxylate + H(+) = an aldehyde + CO2</text>
        <dbReference type="Rhea" id="RHEA:11628"/>
        <dbReference type="ChEBI" id="CHEBI:15378"/>
        <dbReference type="ChEBI" id="CHEBI:16526"/>
        <dbReference type="ChEBI" id="CHEBI:17478"/>
        <dbReference type="ChEBI" id="CHEBI:35179"/>
        <dbReference type="EC" id="4.1.1.1"/>
    </reaction>
</comment>
<dbReference type="InterPro" id="IPR008271">
    <property type="entry name" value="Ser/Thr_kinase_AS"/>
</dbReference>
<dbReference type="Proteomes" id="UP000734854">
    <property type="component" value="Unassembled WGS sequence"/>
</dbReference>
<dbReference type="Pfam" id="PF00069">
    <property type="entry name" value="Pkinase"/>
    <property type="match status" value="2"/>
</dbReference>
<dbReference type="CDD" id="cd02005">
    <property type="entry name" value="TPP_PDC_IPDC"/>
    <property type="match status" value="1"/>
</dbReference>
<dbReference type="GO" id="GO:0005681">
    <property type="term" value="C:spliceosomal complex"/>
    <property type="evidence" value="ECO:0007669"/>
    <property type="project" value="InterPro"/>
</dbReference>
<dbReference type="FunFam" id="3.40.50.970:FF:000017">
    <property type="entry name" value="pyruvate decarboxylase 1"/>
    <property type="match status" value="1"/>
</dbReference>
<dbReference type="InterPro" id="IPR010097">
    <property type="entry name" value="Malate_DH_type1"/>
</dbReference>
<dbReference type="Gene3D" id="3.40.50.720">
    <property type="entry name" value="NAD(P)-binding Rossmann-like Domain"/>
    <property type="match status" value="1"/>
</dbReference>
<dbReference type="InterPro" id="IPR001236">
    <property type="entry name" value="Lactate/malate_DH_N"/>
</dbReference>
<evidence type="ECO:0000256" key="24">
    <source>
        <dbReference type="ARBA" id="ARBA00023052"/>
    </source>
</evidence>
<dbReference type="Gene3D" id="1.10.510.10">
    <property type="entry name" value="Transferase(Phosphotransferase) domain 1"/>
    <property type="match status" value="1"/>
</dbReference>
<evidence type="ECO:0000256" key="20">
    <source>
        <dbReference type="ARBA" id="ARBA00022840"/>
    </source>
</evidence>
<dbReference type="InterPro" id="IPR025086">
    <property type="entry name" value="SDE2/SF3A3_SAP"/>
</dbReference>
<dbReference type="InterPro" id="IPR047213">
    <property type="entry name" value="TPP_PYR_PDC_IPDC-like"/>
</dbReference>
<dbReference type="InterPro" id="IPR012110">
    <property type="entry name" value="PDC/IPDC-like"/>
</dbReference>
<dbReference type="InterPro" id="IPR017441">
    <property type="entry name" value="Protein_kinase_ATP_BS"/>
</dbReference>
<evidence type="ECO:0000256" key="12">
    <source>
        <dbReference type="ARBA" id="ARBA00022553"/>
    </source>
</evidence>
<keyword evidence="23" id="KW-0520">NAD</keyword>
<dbReference type="CDD" id="cd07038">
    <property type="entry name" value="TPP_PYR_PDC_IPDC_like"/>
    <property type="match status" value="1"/>
</dbReference>
<evidence type="ECO:0000256" key="28">
    <source>
        <dbReference type="ARBA" id="ARBA00048679"/>
    </source>
</evidence>
<dbReference type="Pfam" id="PF00056">
    <property type="entry name" value="Ldh_1_N"/>
    <property type="match status" value="1"/>
</dbReference>
<comment type="subunit">
    <text evidence="9">Homotetramer.</text>
</comment>
<sequence>MDEEVVLDLNQIRAVRVLGRGAMASVFLVSAAPGSRLPTLFALKVFDKQSAAKPHALRRARWELSLLSRLSAAPGDHHHPFLPSLLGSVETPDLLAWAIPFCPGGDLHALRRSLSPSNEEAFSADAIRFYLSEIVTALAHLHSMRVAYRDLKPENVLLRSSGHIMLADFDLSRHLPARSTTHSSLPPPLPSDNHSHAPRRKLTRVFSFGAADDQIKKGRSARVSPASRRRTSSSSISKSREGSGGDDERSFSFVGTEEYVAPEVVRGEGHGFAVDWWALGILAYEMAYGQTPFRGRNRKETLRNILTLPPMFPGRRRTDLTDIIERLVVKDPERRLGFSGGAEEVKAHPFFDGVKWELLPEAADESVAHGFHFPVSTSTVNASSAFHVANKIRPLLCLLSRINRPRAIRAIQTCVRSAFRMQDGSARRGPGTLGRHLARRLVQVGVRDVFSVPGDFNLTLLDHLIAEPELNLVGCCNELNAGYAADGYARARGVGACVVTFTVGGLSVINAVAGSFSENLPIICVAGGPNSNDYGTNRILHHTIGLPDFSQELRCFQTVTCHQAVINNLDDAHEMIDTAISTALKESKPVYISISCNLPGIFHPTFANEPVPYFLAPMVSNQLGLEAAVEATAAFLNKAVKPVLVAGPNLRVAKAQQAFVELADACGYPIAIMPSAKGLVPEHHPHFIGTYWGAVSTNFCGEIVESADAYMFVGPIFNDYSSVGYSLLIKKEKAVVAKRNRVTVGDGPSFGWVFMAEFLAALSHKLKRNTTAMENYRRIYVPPSMPMRRENNEPLRSMLSGETSVIAETGDSWFNCQKLHLPENCGYEFQMQYGSIGWSVGATLGYAQAAKEKRVIACIGDGSFQVTAQDVSTMIQQGQHSIIFLINNGGYTIEVEIHDGPYNVIKNWNYTAVVDAINNQAGKCWTCKVNTEEQLEESIATATGDKKDCLCFIETMKSFLVRSVESALRRGGASYGRRLFSSDAAPERKVAILGAAGGIGQPLALLMKLNPLVSNLSLYDIAGTPGVAADVSHINTRAQVAGYAGEDQLGTALEGSDVVIIPAGVPRKPGMTRDDLFKINAGIVKSLCTAIAKYCPNAVVNMISNPVNSTVPIASEVFKKAGTYDEKKLFGVTTLDVVRAKTFYAGKAKLNDAVVYTDVNVPVVGGHAGITILPLFSQATPVSNDLSHEDIKALTKRTQDGGTEVVEAKAGKGSATLSMALKPGFTFIMTCWSRVGYAVFLLLSDLYIHFGTEIQTSAIICIEIYILCLDVSSSDVIFPQRYAGAIFADACLKGLNGAPDIVECSFVQSSVTELPFFASKVKLGKNGVEEVFGLGSLSDYEKEGLENLKPELKASIEKASPLFTSTATEKNAMSSTLLEVTRSAHEDVERLERLIVRELQREPDNSRDRLFQSHRVRHMIDLITNTTDKLIDVYEDKDSARKDEIAALGGQTATGATTLFGAFYDRLKEIRDYHRRHPSARVVDTTEEYEELLKEEPHIEFSGEDHAGTQGCPAIFDNWAKLFFSWRYEAFGRYLDMHELYNEYINSKFGDSSTEYLTFLDSFSQTQSIPFHLKLSRQYKEYLEHVLQYLVSFMERTQPLQDLNRLFEKLEVEFEQQWADGKVLGWENKGLDRDPLPSQSDELDLEYYSTLEELMEVGPEKLKEALAALGLKTGGTLKQRAERLFLTKVIDLTKENIEKKQALTYEEMEAEREECIIACLNDRNLSLWQASYMVEDIKEDEAGCVAKCCDVVRSKNVEAHAVAKLEMVLAVAKVMMKGSSGGGHQEVTQADSESDDEEQQIYNPLKLPMGWDGKPIPYWLYKLHGLGQEFKCEICGNQSYWGRRAFERHFKEWRHQHGMRCLNIPNTKNFNEITSIQEAKELWEKIQERQGVNKWRPDLEEEYEDREGNIYNKKTYTDLQRQGLI</sequence>
<dbReference type="InterPro" id="IPR047214">
    <property type="entry name" value="TPP_PDC_IPDC"/>
</dbReference>
<comment type="similarity">
    <text evidence="5">Belongs to the TPP enzyme family.</text>
</comment>
<keyword evidence="26" id="KW-0539">Nucleus</keyword>
<comment type="similarity">
    <text evidence="7">Belongs to the LDH/MDH superfamily. MDH type 1 family.</text>
</comment>
<evidence type="ECO:0000256" key="15">
    <source>
        <dbReference type="ARBA" id="ARBA00022741"/>
    </source>
</evidence>
<evidence type="ECO:0000256" key="8">
    <source>
        <dbReference type="ARBA" id="ARBA00011738"/>
    </source>
</evidence>
<dbReference type="GO" id="GO:0005829">
    <property type="term" value="C:cytosol"/>
    <property type="evidence" value="ECO:0007669"/>
    <property type="project" value="TreeGrafter"/>
</dbReference>
<keyword evidence="10" id="KW-0723">Serine/threonine-protein kinase</keyword>
<evidence type="ECO:0000256" key="14">
    <source>
        <dbReference type="ARBA" id="ARBA00022723"/>
    </source>
</evidence>
<dbReference type="Pfam" id="PF02866">
    <property type="entry name" value="Ldh_1_C"/>
    <property type="match status" value="2"/>
</dbReference>
<evidence type="ECO:0000256" key="21">
    <source>
        <dbReference type="ARBA" id="ARBA00022842"/>
    </source>
</evidence>
<dbReference type="PROSITE" id="PS50171">
    <property type="entry name" value="ZF_MATRIN"/>
    <property type="match status" value="1"/>
</dbReference>
<evidence type="ECO:0000256" key="4">
    <source>
        <dbReference type="ARBA" id="ARBA00004123"/>
    </source>
</evidence>
<evidence type="ECO:0000313" key="34">
    <source>
        <dbReference type="Proteomes" id="UP000734854"/>
    </source>
</evidence>
<dbReference type="Gene3D" id="3.40.50.970">
    <property type="match status" value="2"/>
</dbReference>
<evidence type="ECO:0000256" key="11">
    <source>
        <dbReference type="ARBA" id="ARBA00022532"/>
    </source>
</evidence>
<dbReference type="InterPro" id="IPR001252">
    <property type="entry name" value="Malate_DH_AS"/>
</dbReference>
<dbReference type="GO" id="GO:0005524">
    <property type="term" value="F:ATP binding"/>
    <property type="evidence" value="ECO:0007669"/>
    <property type="project" value="UniProtKB-UniRule"/>
</dbReference>
<evidence type="ECO:0008006" key="35">
    <source>
        <dbReference type="Google" id="ProtNLM"/>
    </source>
</evidence>
<feature type="binding site" evidence="29">
    <location>
        <position position="44"/>
    </location>
    <ligand>
        <name>ATP</name>
        <dbReference type="ChEBI" id="CHEBI:30616"/>
    </ligand>
</feature>
<keyword evidence="19" id="KW-0862">Zinc</keyword>
<keyword evidence="14" id="KW-0479">Metal-binding</keyword>
<comment type="catalytic activity">
    <reaction evidence="27">
        <text>L-threonyl-[protein] + ATP = O-phospho-L-threonyl-[protein] + ADP + H(+)</text>
        <dbReference type="Rhea" id="RHEA:46608"/>
        <dbReference type="Rhea" id="RHEA-COMP:11060"/>
        <dbReference type="Rhea" id="RHEA-COMP:11605"/>
        <dbReference type="ChEBI" id="CHEBI:15378"/>
        <dbReference type="ChEBI" id="CHEBI:30013"/>
        <dbReference type="ChEBI" id="CHEBI:30616"/>
        <dbReference type="ChEBI" id="CHEBI:61977"/>
        <dbReference type="ChEBI" id="CHEBI:456216"/>
        <dbReference type="EC" id="2.7.11.1"/>
    </reaction>
</comment>
<dbReference type="GO" id="GO:0004737">
    <property type="term" value="F:pyruvate decarboxylase activity"/>
    <property type="evidence" value="ECO:0007669"/>
    <property type="project" value="UniProtKB-EC"/>
</dbReference>
<keyword evidence="12" id="KW-0597">Phosphoprotein</keyword>
<comment type="subcellular location">
    <subcellularLocation>
        <location evidence="4">Nucleus</location>
    </subcellularLocation>
</comment>
<dbReference type="FunFam" id="3.40.50.1220:FF:000009">
    <property type="entry name" value="Pyruvate decarboxylase 1"/>
    <property type="match status" value="1"/>
</dbReference>
<dbReference type="Pfam" id="PF11931">
    <property type="entry name" value="SF3a60_Prp9_C"/>
    <property type="match status" value="1"/>
</dbReference>
<evidence type="ECO:0000256" key="2">
    <source>
        <dbReference type="ARBA" id="ARBA00001920"/>
    </source>
</evidence>
<dbReference type="SUPFAM" id="SSF56327">
    <property type="entry name" value="LDH C-terminal domain-like"/>
    <property type="match status" value="2"/>
</dbReference>
<evidence type="ECO:0000256" key="23">
    <source>
        <dbReference type="ARBA" id="ARBA00023027"/>
    </source>
</evidence>
<dbReference type="FunFam" id="3.40.50.970:FF:000024">
    <property type="entry name" value="Pyruvate decarboxylase isozyme"/>
    <property type="match status" value="1"/>
</dbReference>
<dbReference type="GO" id="GO:0008270">
    <property type="term" value="F:zinc ion binding"/>
    <property type="evidence" value="ECO:0007669"/>
    <property type="project" value="UniProtKB-KW"/>
</dbReference>
<dbReference type="Pfam" id="PF13297">
    <property type="entry name" value="SDE2_2C"/>
    <property type="match status" value="1"/>
</dbReference>
<comment type="cofactor">
    <cofactor evidence="3">
        <name>thiamine diphosphate</name>
        <dbReference type="ChEBI" id="CHEBI:58937"/>
    </cofactor>
</comment>
<comment type="similarity">
    <text evidence="6">Belongs to the SF3A3 family.</text>
</comment>
<dbReference type="Gene3D" id="3.30.200.20">
    <property type="entry name" value="Phosphorylase Kinase, domain 1"/>
    <property type="match status" value="1"/>
</dbReference>
<dbReference type="InterPro" id="IPR029035">
    <property type="entry name" value="DHS-like_NAD/FAD-binding_dom"/>
</dbReference>
<dbReference type="InterPro" id="IPR015955">
    <property type="entry name" value="Lactate_DH/Glyco_Ohase_4_C"/>
</dbReference>
<dbReference type="GO" id="GO:0004674">
    <property type="term" value="F:protein serine/threonine kinase activity"/>
    <property type="evidence" value="ECO:0007669"/>
    <property type="project" value="UniProtKB-KW"/>
</dbReference>
<keyword evidence="20 29" id="KW-0067">ATP-binding</keyword>
<dbReference type="Pfam" id="PF02775">
    <property type="entry name" value="TPP_enzyme_C"/>
    <property type="match status" value="1"/>
</dbReference>
<dbReference type="GO" id="GO:0030976">
    <property type="term" value="F:thiamine pyrophosphate binding"/>
    <property type="evidence" value="ECO:0007669"/>
    <property type="project" value="InterPro"/>
</dbReference>
<dbReference type="InterPro" id="IPR012000">
    <property type="entry name" value="Thiamin_PyroP_enz_cen_dom"/>
</dbReference>
<keyword evidence="16" id="KW-0863">Zinc-finger</keyword>
<keyword evidence="11" id="KW-0816">Tricarboxylic acid cycle</keyword>
<evidence type="ECO:0000256" key="25">
    <source>
        <dbReference type="ARBA" id="ARBA00023239"/>
    </source>
</evidence>
<evidence type="ECO:0000259" key="32">
    <source>
        <dbReference type="PROSITE" id="PS50171"/>
    </source>
</evidence>
<dbReference type="SMART" id="SM00220">
    <property type="entry name" value="S_TKc"/>
    <property type="match status" value="1"/>
</dbReference>
<accession>A0A8J5KHY8</accession>
<dbReference type="InterPro" id="IPR011009">
    <property type="entry name" value="Kinase-like_dom_sf"/>
</dbReference>
<evidence type="ECO:0000256" key="17">
    <source>
        <dbReference type="ARBA" id="ARBA00022777"/>
    </source>
</evidence>
<organism evidence="33 34">
    <name type="scientific">Zingiber officinale</name>
    <name type="common">Ginger</name>
    <name type="synonym">Amomum zingiber</name>
    <dbReference type="NCBI Taxonomy" id="94328"/>
    <lineage>
        <taxon>Eukaryota</taxon>
        <taxon>Viridiplantae</taxon>
        <taxon>Streptophyta</taxon>
        <taxon>Embryophyta</taxon>
        <taxon>Tracheophyta</taxon>
        <taxon>Spermatophyta</taxon>
        <taxon>Magnoliopsida</taxon>
        <taxon>Liliopsida</taxon>
        <taxon>Zingiberales</taxon>
        <taxon>Zingiberaceae</taxon>
        <taxon>Zingiber</taxon>
    </lineage>
</organism>
<keyword evidence="18" id="KW-0210">Decarboxylase</keyword>
<evidence type="ECO:0000256" key="29">
    <source>
        <dbReference type="PROSITE-ProRule" id="PRU10141"/>
    </source>
</evidence>
<evidence type="ECO:0000256" key="1">
    <source>
        <dbReference type="ARBA" id="ARBA00001041"/>
    </source>
</evidence>
<dbReference type="GO" id="GO:0006108">
    <property type="term" value="P:malate metabolic process"/>
    <property type="evidence" value="ECO:0007669"/>
    <property type="project" value="InterPro"/>
</dbReference>
<feature type="compositionally biased region" description="Low complexity" evidence="30">
    <location>
        <begin position="221"/>
        <end position="237"/>
    </location>
</feature>
<comment type="catalytic activity">
    <reaction evidence="28">
        <text>L-seryl-[protein] + ATP = O-phospho-L-seryl-[protein] + ADP + H(+)</text>
        <dbReference type="Rhea" id="RHEA:17989"/>
        <dbReference type="Rhea" id="RHEA-COMP:9863"/>
        <dbReference type="Rhea" id="RHEA-COMP:11604"/>
        <dbReference type="ChEBI" id="CHEBI:15378"/>
        <dbReference type="ChEBI" id="CHEBI:29999"/>
        <dbReference type="ChEBI" id="CHEBI:30616"/>
        <dbReference type="ChEBI" id="CHEBI:83421"/>
        <dbReference type="ChEBI" id="CHEBI:456216"/>
        <dbReference type="EC" id="2.7.11.1"/>
    </reaction>
</comment>
<dbReference type="SUPFAM" id="SSF52518">
    <property type="entry name" value="Thiamin diphosphate-binding fold (THDP-binding)"/>
    <property type="match status" value="2"/>
</dbReference>
<keyword evidence="21" id="KW-0460">Magnesium</keyword>
<evidence type="ECO:0000256" key="13">
    <source>
        <dbReference type="ARBA" id="ARBA00022679"/>
    </source>
</evidence>
<dbReference type="GO" id="GO:0030060">
    <property type="term" value="F:L-malate dehydrogenase (NAD+) activity"/>
    <property type="evidence" value="ECO:0007669"/>
    <property type="project" value="InterPro"/>
</dbReference>
<dbReference type="PANTHER" id="PTHR43452">
    <property type="entry name" value="PYRUVATE DECARBOXYLASE"/>
    <property type="match status" value="1"/>
</dbReference>
<reference evidence="33 34" key="1">
    <citation type="submission" date="2020-08" db="EMBL/GenBank/DDBJ databases">
        <title>Plant Genome Project.</title>
        <authorList>
            <person name="Zhang R.-G."/>
        </authorList>
    </citation>
    <scope>NUCLEOTIDE SEQUENCE [LARGE SCALE GENOMIC DNA]</scope>
    <source>
        <tissue evidence="33">Rhizome</tissue>
    </source>
</reference>
<feature type="region of interest" description="Disordered" evidence="30">
    <location>
        <begin position="177"/>
        <end position="197"/>
    </location>
</feature>
<feature type="region of interest" description="Disordered" evidence="30">
    <location>
        <begin position="216"/>
        <end position="250"/>
    </location>
</feature>
<dbReference type="PANTHER" id="PTHR43452:SF1">
    <property type="entry name" value="PYRUVATE DECARBOXYLASE C186.09-RELATED"/>
    <property type="match status" value="1"/>
</dbReference>
<dbReference type="InterPro" id="IPR000690">
    <property type="entry name" value="Matrin/U1-C_Znf_C2H2"/>
</dbReference>
<comment type="cofactor">
    <cofactor evidence="2">
        <name>a metal cation</name>
        <dbReference type="ChEBI" id="CHEBI:25213"/>
    </cofactor>
</comment>
<dbReference type="InterPro" id="IPR024598">
    <property type="entry name" value="SF3a60/Prp9_C"/>
</dbReference>